<geneLocation type="plasmid" evidence="4 5">
    <name>pTM2</name>
</geneLocation>
<keyword evidence="4" id="KW-0012">Acyltransferase</keyword>
<dbReference type="Pfam" id="PF01757">
    <property type="entry name" value="Acyl_transf_3"/>
    <property type="match status" value="1"/>
</dbReference>
<evidence type="ECO:0000313" key="4">
    <source>
        <dbReference type="EMBL" id="AFK56269.1"/>
    </source>
</evidence>
<dbReference type="PANTHER" id="PTHR23028">
    <property type="entry name" value="ACETYLTRANSFERASE"/>
    <property type="match status" value="1"/>
</dbReference>
<feature type="domain" description="Acyltransferase 3" evidence="3">
    <location>
        <begin position="37"/>
        <end position="370"/>
    </location>
</feature>
<name>I3TU31_TISMK</name>
<feature type="transmembrane region" description="Helical" evidence="2">
    <location>
        <begin position="110"/>
        <end position="133"/>
    </location>
</feature>
<keyword evidence="4" id="KW-0808">Transferase</keyword>
<feature type="transmembrane region" description="Helical" evidence="2">
    <location>
        <begin position="352"/>
        <end position="373"/>
    </location>
</feature>
<feature type="transmembrane region" description="Helical" evidence="2">
    <location>
        <begin position="322"/>
        <end position="340"/>
    </location>
</feature>
<feature type="transmembrane region" description="Helical" evidence="2">
    <location>
        <begin position="174"/>
        <end position="193"/>
    </location>
</feature>
<feature type="transmembrane region" description="Helical" evidence="2">
    <location>
        <begin position="70"/>
        <end position="89"/>
    </location>
</feature>
<evidence type="ECO:0000256" key="1">
    <source>
        <dbReference type="SAM" id="MobiDB-lite"/>
    </source>
</evidence>
<proteinExistence type="predicted"/>
<evidence type="ECO:0000259" key="3">
    <source>
        <dbReference type="Pfam" id="PF01757"/>
    </source>
</evidence>
<organism evidence="4 5">
    <name type="scientific">Tistrella mobilis (strain KA081020-065)</name>
    <dbReference type="NCBI Taxonomy" id="1110502"/>
    <lineage>
        <taxon>Bacteria</taxon>
        <taxon>Pseudomonadati</taxon>
        <taxon>Pseudomonadota</taxon>
        <taxon>Alphaproteobacteria</taxon>
        <taxon>Geminicoccales</taxon>
        <taxon>Geminicoccaceae</taxon>
        <taxon>Tistrella</taxon>
    </lineage>
</organism>
<feature type="transmembrane region" description="Helical" evidence="2">
    <location>
        <begin position="234"/>
        <end position="252"/>
    </location>
</feature>
<reference evidence="4 5" key="1">
    <citation type="journal article" date="2012" name="J. Am. Chem. Soc.">
        <title>Bacterial biosynthesis and maturation of the didemnin anti-cancer agents.</title>
        <authorList>
            <person name="Xu Y."/>
            <person name="Kersten R.D."/>
            <person name="Nam S.J."/>
            <person name="Lu L."/>
            <person name="Al-Suwailem A.M."/>
            <person name="Zheng H."/>
            <person name="Fenical W."/>
            <person name="Dorrestein P.C."/>
            <person name="Moore B.S."/>
            <person name="Qian P.Y."/>
        </authorList>
    </citation>
    <scope>NUCLEOTIDE SEQUENCE [LARGE SCALE GENOMIC DNA]</scope>
    <source>
        <strain evidence="4 5">KA081020-065</strain>
    </source>
</reference>
<protein>
    <submittedName>
        <fullName evidence="4">Acyltransferase 3</fullName>
    </submittedName>
</protein>
<dbReference type="RefSeq" id="WP_014753022.1">
    <property type="nucleotide sequence ID" value="NC_017966.1"/>
</dbReference>
<feature type="transmembrane region" description="Helical" evidence="2">
    <location>
        <begin position="37"/>
        <end position="55"/>
    </location>
</feature>
<dbReference type="GO" id="GO:0016747">
    <property type="term" value="F:acyltransferase activity, transferring groups other than amino-acyl groups"/>
    <property type="evidence" value="ECO:0007669"/>
    <property type="project" value="InterPro"/>
</dbReference>
<dbReference type="AlphaFoldDB" id="I3TU31"/>
<accession>I3TU31</accession>
<dbReference type="InterPro" id="IPR050879">
    <property type="entry name" value="Acyltransferase_3"/>
</dbReference>
<feature type="region of interest" description="Disordered" evidence="1">
    <location>
        <begin position="1"/>
        <end position="25"/>
    </location>
</feature>
<keyword evidence="5" id="KW-1185">Reference proteome</keyword>
<feature type="transmembrane region" description="Helical" evidence="2">
    <location>
        <begin position="288"/>
        <end position="310"/>
    </location>
</feature>
<dbReference type="EMBL" id="CP003238">
    <property type="protein sequence ID" value="AFK56269.1"/>
    <property type="molecule type" value="Genomic_DNA"/>
</dbReference>
<dbReference type="PATRIC" id="fig|1110502.3.peg.4518"/>
<keyword evidence="2" id="KW-1133">Transmembrane helix</keyword>
<keyword evidence="2" id="KW-0812">Transmembrane</keyword>
<evidence type="ECO:0000256" key="2">
    <source>
        <dbReference type="SAM" id="Phobius"/>
    </source>
</evidence>
<evidence type="ECO:0000313" key="5">
    <source>
        <dbReference type="Proteomes" id="UP000005258"/>
    </source>
</evidence>
<gene>
    <name evidence="4" type="ordered locus">TMO_b0261</name>
</gene>
<feature type="transmembrane region" description="Helical" evidence="2">
    <location>
        <begin position="264"/>
        <end position="282"/>
    </location>
</feature>
<keyword evidence="4" id="KW-0614">Plasmid</keyword>
<keyword evidence="2" id="KW-0472">Membrane</keyword>
<dbReference type="HOGENOM" id="CLU_005679_2_1_5"/>
<dbReference type="Proteomes" id="UP000005258">
    <property type="component" value="Plasmid pTM2"/>
</dbReference>
<dbReference type="InterPro" id="IPR002656">
    <property type="entry name" value="Acyl_transf_3_dom"/>
</dbReference>
<dbReference type="KEGG" id="tmo:TMO_b0261"/>
<sequence length="398" mass="43429">MPQTGALDQTSPSDQTNSVDQTNTLGPNDHIQSLTPLRGIAALWVVVYHFSFQYLPNIRPEALTEAIGKGYLAVDLFFMLSGFVITHVYHRSFTADPPGRYRDFVKARIARLYPLHLAVLGLFVATTLGARAMDYALTGHFEMIPVDGARSISALVANLFMLQGLKASELSWNYPAWSISLEFIAYLIFPMLLPRIWAAPRGAKLALAGLLYAALAWFAWDTGDDFNQWNGPQTLLRCLPEFLLGSLLYAAFRHGGAGRLLGGDAAGLFLLGLTLVCLHLGAPDLVTVTLFAGLILALVANRGLVARALNIRPLDWLGRVSYALYLIHGFVQYAATRIITDLTGAGREALSPGWSLVTFAIMTAVSLALAHPAHHRIEITGRRGLRRLLGIDRQPAAA</sequence>
<feature type="transmembrane region" description="Helical" evidence="2">
    <location>
        <begin position="205"/>
        <end position="222"/>
    </location>
</feature>